<organism evidence="1 2">
    <name type="scientific">Candidatus Harrisonbacteria bacterium RIFCSPLOWO2_01_FULL_44_18</name>
    <dbReference type="NCBI Taxonomy" id="1798407"/>
    <lineage>
        <taxon>Bacteria</taxon>
        <taxon>Candidatus Harrisoniibacteriota</taxon>
    </lineage>
</organism>
<dbReference type="STRING" id="1798407.A3A16_00550"/>
<comment type="caution">
    <text evidence="1">The sequence shown here is derived from an EMBL/GenBank/DDBJ whole genome shotgun (WGS) entry which is preliminary data.</text>
</comment>
<dbReference type="EMBL" id="MHJJ01000014">
    <property type="protein sequence ID" value="OGY65169.1"/>
    <property type="molecule type" value="Genomic_DNA"/>
</dbReference>
<dbReference type="Gene3D" id="3.30.70.60">
    <property type="match status" value="1"/>
</dbReference>
<evidence type="ECO:0000313" key="2">
    <source>
        <dbReference type="Proteomes" id="UP000177942"/>
    </source>
</evidence>
<dbReference type="InterPro" id="IPR014717">
    <property type="entry name" value="Transl_elong_EF1B/ribsomal_bS6"/>
</dbReference>
<dbReference type="AlphaFoldDB" id="A0A1G1ZL46"/>
<proteinExistence type="predicted"/>
<dbReference type="Proteomes" id="UP000177942">
    <property type="component" value="Unassembled WGS sequence"/>
</dbReference>
<evidence type="ECO:0008006" key="3">
    <source>
        <dbReference type="Google" id="ProtNLM"/>
    </source>
</evidence>
<sequence>MKASTKRIFSLLGIAALLVATLAVYASLIRPEYEIVAQLRGVLSAKTKLLEEQGRVIAQVQDLIAQYQGAAQLQETISLALPTDEATASIFQQVNAIARANGQSTQAFGLTALAIKPASSDAPGSKGLGTLRLNFRLLGNYGGFKGFLKALETNVRVMDLAGLKMEQAGRPNQDLYFYNLVVDTYYQSH</sequence>
<name>A0A1G1ZL46_9BACT</name>
<reference evidence="1 2" key="1">
    <citation type="journal article" date="2016" name="Nat. Commun.">
        <title>Thousands of microbial genomes shed light on interconnected biogeochemical processes in an aquifer system.</title>
        <authorList>
            <person name="Anantharaman K."/>
            <person name="Brown C.T."/>
            <person name="Hug L.A."/>
            <person name="Sharon I."/>
            <person name="Castelle C.J."/>
            <person name="Probst A.J."/>
            <person name="Thomas B.C."/>
            <person name="Singh A."/>
            <person name="Wilkins M.J."/>
            <person name="Karaoz U."/>
            <person name="Brodie E.L."/>
            <person name="Williams K.H."/>
            <person name="Hubbard S.S."/>
            <person name="Banfield J.F."/>
        </authorList>
    </citation>
    <scope>NUCLEOTIDE SEQUENCE [LARGE SCALE GENOMIC DNA]</scope>
</reference>
<protein>
    <recommendedName>
        <fullName evidence="3">Type 4a pilus biogenesis protein PilO</fullName>
    </recommendedName>
</protein>
<accession>A0A1G1ZL46</accession>
<evidence type="ECO:0000313" key="1">
    <source>
        <dbReference type="EMBL" id="OGY65169.1"/>
    </source>
</evidence>
<gene>
    <name evidence="1" type="ORF">A3A16_00550</name>
</gene>